<dbReference type="GO" id="GO:0030170">
    <property type="term" value="F:pyridoxal phosphate binding"/>
    <property type="evidence" value="ECO:0007669"/>
    <property type="project" value="InterPro"/>
</dbReference>
<dbReference type="Gene3D" id="3.90.1150.10">
    <property type="entry name" value="Aspartate Aminotransferase, domain 1"/>
    <property type="match status" value="1"/>
</dbReference>
<dbReference type="GO" id="GO:1901605">
    <property type="term" value="P:alpha-amino acid metabolic process"/>
    <property type="evidence" value="ECO:0007669"/>
    <property type="project" value="TreeGrafter"/>
</dbReference>
<dbReference type="InterPro" id="IPR015422">
    <property type="entry name" value="PyrdxlP-dep_Trfase_small"/>
</dbReference>
<evidence type="ECO:0000256" key="1">
    <source>
        <dbReference type="ARBA" id="ARBA00001933"/>
    </source>
</evidence>
<dbReference type="FunFam" id="3.40.640.10:FF:000053">
    <property type="entry name" value="Aminotransferase, class I"/>
    <property type="match status" value="1"/>
</dbReference>
<evidence type="ECO:0000256" key="6">
    <source>
        <dbReference type="ARBA" id="ARBA00022898"/>
    </source>
</evidence>
<dbReference type="InterPro" id="IPR004839">
    <property type="entry name" value="Aminotransferase_I/II_large"/>
</dbReference>
<accession>A0A0W8FBH8</accession>
<dbReference type="PANTHER" id="PTHR42790:SF19">
    <property type="entry name" value="KYNURENINE_ALPHA-AMINOADIPATE AMINOTRANSFERASE, MITOCHONDRIAL"/>
    <property type="match status" value="1"/>
</dbReference>
<evidence type="ECO:0000256" key="2">
    <source>
        <dbReference type="ARBA" id="ARBA00007441"/>
    </source>
</evidence>
<dbReference type="EC" id="2.6.1.1" evidence="8"/>
<comment type="subunit">
    <text evidence="3">Homodimer.</text>
</comment>
<evidence type="ECO:0000256" key="4">
    <source>
        <dbReference type="ARBA" id="ARBA00022576"/>
    </source>
</evidence>
<evidence type="ECO:0000256" key="5">
    <source>
        <dbReference type="ARBA" id="ARBA00022679"/>
    </source>
</evidence>
<sequence length="392" mass="43531">MDSQFADRMSSVHKSFIREILKVTEDPSIISFAGGLPNPRFFPVSEVAEAAQKVLGECGYAALQYATTEGHPPLREYIAKRYAEKGLKVSPEEILITTGSQQGLDLAGKVFLNKGDKVIVERPTYLAAIQSFGMFEPQFLSVPLHHDGMDADALDRALSEHQVKLVYAVTNFQNPTGITYSSSKRREIADVLKDRNVALIDDNPYSDLRFMGEEVAPMKAFLGDQAIMLGSFSKLVSPGFRLGWICAREEIMEKLIVAKQAADLHSSCFAQRVVHQYLVDNDINSHIEKIRAAYRRQRDTMVEAIEESFPAAVEHTRPEGGMFLWVTLPEGISSLELFGRAIKENVAFVPGQAFFANGGGENTMRLNFSNSDEERIVEGIARLGRAINSMMS</sequence>
<gene>
    <name evidence="8" type="ORF">ASZ90_012035</name>
</gene>
<organism evidence="8">
    <name type="scientific">hydrocarbon metagenome</name>
    <dbReference type="NCBI Taxonomy" id="938273"/>
    <lineage>
        <taxon>unclassified sequences</taxon>
        <taxon>metagenomes</taxon>
        <taxon>ecological metagenomes</taxon>
    </lineage>
</organism>
<reference evidence="8" key="1">
    <citation type="journal article" date="2015" name="Proc. Natl. Acad. Sci. U.S.A.">
        <title>Networks of energetic and metabolic interactions define dynamics in microbial communities.</title>
        <authorList>
            <person name="Embree M."/>
            <person name="Liu J.K."/>
            <person name="Al-Bassam M.M."/>
            <person name="Zengler K."/>
        </authorList>
    </citation>
    <scope>NUCLEOTIDE SEQUENCE</scope>
</reference>
<dbReference type="Gene3D" id="3.40.640.10">
    <property type="entry name" value="Type I PLP-dependent aspartate aminotransferase-like (Major domain)"/>
    <property type="match status" value="1"/>
</dbReference>
<comment type="caution">
    <text evidence="8">The sequence shown here is derived from an EMBL/GenBank/DDBJ whole genome shotgun (WGS) entry which is preliminary data.</text>
</comment>
<dbReference type="SUPFAM" id="SSF53383">
    <property type="entry name" value="PLP-dependent transferases"/>
    <property type="match status" value="1"/>
</dbReference>
<evidence type="ECO:0000256" key="3">
    <source>
        <dbReference type="ARBA" id="ARBA00011738"/>
    </source>
</evidence>
<dbReference type="PANTHER" id="PTHR42790">
    <property type="entry name" value="AMINOTRANSFERASE"/>
    <property type="match status" value="1"/>
</dbReference>
<keyword evidence="4 8" id="KW-0032">Aminotransferase</keyword>
<dbReference type="Pfam" id="PF00155">
    <property type="entry name" value="Aminotran_1_2"/>
    <property type="match status" value="1"/>
</dbReference>
<keyword evidence="6" id="KW-0663">Pyridoxal phosphate</keyword>
<dbReference type="EMBL" id="LNQE01001392">
    <property type="protein sequence ID" value="KUG18252.1"/>
    <property type="molecule type" value="Genomic_DNA"/>
</dbReference>
<keyword evidence="5 8" id="KW-0808">Transferase</keyword>
<evidence type="ECO:0000259" key="7">
    <source>
        <dbReference type="Pfam" id="PF00155"/>
    </source>
</evidence>
<dbReference type="GO" id="GO:0004069">
    <property type="term" value="F:L-aspartate:2-oxoglutarate aminotransferase activity"/>
    <property type="evidence" value="ECO:0007669"/>
    <property type="project" value="UniProtKB-EC"/>
</dbReference>
<dbReference type="InterPro" id="IPR050859">
    <property type="entry name" value="Class-I_PLP-dep_aminotransf"/>
</dbReference>
<dbReference type="AlphaFoldDB" id="A0A0W8FBH8"/>
<evidence type="ECO:0000313" key="8">
    <source>
        <dbReference type="EMBL" id="KUG18252.1"/>
    </source>
</evidence>
<protein>
    <submittedName>
        <fullName evidence="8">Aspartate aminotransferase (Aspb-4)</fullName>
        <ecNumber evidence="8">2.6.1.1</ecNumber>
    </submittedName>
</protein>
<dbReference type="InterPro" id="IPR015424">
    <property type="entry name" value="PyrdxlP-dep_Trfase"/>
</dbReference>
<name>A0A0W8FBH8_9ZZZZ</name>
<comment type="cofactor">
    <cofactor evidence="1">
        <name>pyridoxal 5'-phosphate</name>
        <dbReference type="ChEBI" id="CHEBI:597326"/>
    </cofactor>
</comment>
<comment type="similarity">
    <text evidence="2">Belongs to the class-I pyridoxal-phosphate-dependent aminotransferase family.</text>
</comment>
<dbReference type="InterPro" id="IPR015421">
    <property type="entry name" value="PyrdxlP-dep_Trfase_major"/>
</dbReference>
<proteinExistence type="inferred from homology"/>
<feature type="domain" description="Aminotransferase class I/classII large" evidence="7">
    <location>
        <begin position="39"/>
        <end position="383"/>
    </location>
</feature>
<dbReference type="CDD" id="cd00609">
    <property type="entry name" value="AAT_like"/>
    <property type="match status" value="1"/>
</dbReference>